<evidence type="ECO:0000313" key="1">
    <source>
        <dbReference type="EMBL" id="OGG56057.1"/>
    </source>
</evidence>
<dbReference type="Gene3D" id="3.30.1780.10">
    <property type="entry name" value="ornithine cyclodeaminase, domain 1"/>
    <property type="match status" value="1"/>
</dbReference>
<gene>
    <name evidence="1" type="ORF">A3F84_12615</name>
</gene>
<dbReference type="Gene3D" id="3.40.50.720">
    <property type="entry name" value="NAD(P)-binding Rossmann-like Domain"/>
    <property type="match status" value="1"/>
</dbReference>
<dbReference type="AlphaFoldDB" id="A0A1F6D3X1"/>
<comment type="caution">
    <text evidence="1">The sequence shown here is derived from an EMBL/GenBank/DDBJ whole genome shotgun (WGS) entry which is preliminary data.</text>
</comment>
<dbReference type="InterPro" id="IPR003462">
    <property type="entry name" value="ODC_Mu_crystall"/>
</dbReference>
<reference evidence="1 2" key="1">
    <citation type="journal article" date="2016" name="Nat. Commun.">
        <title>Thousands of microbial genomes shed light on interconnected biogeochemical processes in an aquifer system.</title>
        <authorList>
            <person name="Anantharaman K."/>
            <person name="Brown C.T."/>
            <person name="Hug L.A."/>
            <person name="Sharon I."/>
            <person name="Castelle C.J."/>
            <person name="Probst A.J."/>
            <person name="Thomas B.C."/>
            <person name="Singh A."/>
            <person name="Wilkins M.J."/>
            <person name="Karaoz U."/>
            <person name="Brodie E.L."/>
            <person name="Williams K.H."/>
            <person name="Hubbard S.S."/>
            <person name="Banfield J.F."/>
        </authorList>
    </citation>
    <scope>NUCLEOTIDE SEQUENCE [LARGE SCALE GENOMIC DNA]</scope>
    <source>
        <strain evidence="2">RIFCSPLOWO2_12_FULL_64_10</strain>
    </source>
</reference>
<dbReference type="InterPro" id="IPR036291">
    <property type="entry name" value="NAD(P)-bd_dom_sf"/>
</dbReference>
<protein>
    <recommendedName>
        <fullName evidence="3">Ornithine cyclodeaminase</fullName>
    </recommendedName>
</protein>
<dbReference type="PANTHER" id="PTHR13812">
    <property type="entry name" value="KETIMINE REDUCTASE MU-CRYSTALLIN"/>
    <property type="match status" value="1"/>
</dbReference>
<dbReference type="GO" id="GO:0005737">
    <property type="term" value="C:cytoplasm"/>
    <property type="evidence" value="ECO:0007669"/>
    <property type="project" value="TreeGrafter"/>
</dbReference>
<dbReference type="SUPFAM" id="SSF51735">
    <property type="entry name" value="NAD(P)-binding Rossmann-fold domains"/>
    <property type="match status" value="1"/>
</dbReference>
<organism evidence="1 2">
    <name type="scientific">Handelsmanbacteria sp. (strain RIFCSPLOWO2_12_FULL_64_10)</name>
    <dbReference type="NCBI Taxonomy" id="1817868"/>
    <lineage>
        <taxon>Bacteria</taxon>
        <taxon>Candidatus Handelsmaniibacteriota</taxon>
    </lineage>
</organism>
<accession>A0A1F6D3X1</accession>
<dbReference type="PANTHER" id="PTHR13812:SF19">
    <property type="entry name" value="KETIMINE REDUCTASE MU-CRYSTALLIN"/>
    <property type="match status" value="1"/>
</dbReference>
<proteinExistence type="predicted"/>
<name>A0A1F6D3X1_HANXR</name>
<dbReference type="Pfam" id="PF02423">
    <property type="entry name" value="OCD_Mu_crystall"/>
    <property type="match status" value="1"/>
</dbReference>
<dbReference type="InterPro" id="IPR023401">
    <property type="entry name" value="ODC_N"/>
</dbReference>
<evidence type="ECO:0000313" key="2">
    <source>
        <dbReference type="Proteomes" id="UP000178606"/>
    </source>
</evidence>
<dbReference type="EMBL" id="MFKF01000050">
    <property type="protein sequence ID" value="OGG56057.1"/>
    <property type="molecule type" value="Genomic_DNA"/>
</dbReference>
<dbReference type="Proteomes" id="UP000178606">
    <property type="component" value="Unassembled WGS sequence"/>
</dbReference>
<sequence length="331" mass="36184">MPLHESEFISLFTLDDWISSCDEAFRLYGQGLMVNPPRVETVERAGALDLFRLNMPAEWIGRYRGEKRIEERSDVETGRLGARSAVIALKDLRTGARAEVEADLITNMRTGAAGALAARYLARPDPEVAAVLGTGRIAKALTLCADRLFDLKEVRATSRRPEGRRAFAEEVGPRLRAPLRMMETIPACVEDADMVLSAVPTPGPILRPRDVRPDAHLSVMAGDARTAQLDLDLLRARPIVVDEPTQAARSGEFRAAQEAGRYGDIQFARDAQGHLLTVGDAANGRLGHLRGKGAIAYLTGLAVQDLHAAAMVYERVTGERASTENHIDTKR</sequence>
<evidence type="ECO:0008006" key="3">
    <source>
        <dbReference type="Google" id="ProtNLM"/>
    </source>
</evidence>